<organism evidence="1 2">
    <name type="scientific">Nepenthes gracilis</name>
    <name type="common">Slender pitcher plant</name>
    <dbReference type="NCBI Taxonomy" id="150966"/>
    <lineage>
        <taxon>Eukaryota</taxon>
        <taxon>Viridiplantae</taxon>
        <taxon>Streptophyta</taxon>
        <taxon>Embryophyta</taxon>
        <taxon>Tracheophyta</taxon>
        <taxon>Spermatophyta</taxon>
        <taxon>Magnoliopsida</taxon>
        <taxon>eudicotyledons</taxon>
        <taxon>Gunneridae</taxon>
        <taxon>Pentapetalae</taxon>
        <taxon>Caryophyllales</taxon>
        <taxon>Nepenthaceae</taxon>
        <taxon>Nepenthes</taxon>
    </lineage>
</organism>
<dbReference type="AlphaFoldDB" id="A0AAD3XDB6"/>
<sequence>MGCPRCCPTPRDSSSPNSRIMTIRGSCVNVGCGRLLVRLSFFLKVWKPGTVPREEHGRVPIVGRSLLYESPNDRRIQTELMDCEANKKKEFRSTKLTENNWTGNNVWSIC</sequence>
<dbReference type="Proteomes" id="UP001279734">
    <property type="component" value="Unassembled WGS sequence"/>
</dbReference>
<gene>
    <name evidence="1" type="ORF">Nepgr_003292</name>
</gene>
<reference evidence="1" key="1">
    <citation type="submission" date="2023-05" db="EMBL/GenBank/DDBJ databases">
        <title>Nepenthes gracilis genome sequencing.</title>
        <authorList>
            <person name="Fukushima K."/>
        </authorList>
    </citation>
    <scope>NUCLEOTIDE SEQUENCE</scope>
    <source>
        <strain evidence="1">SING2019-196</strain>
    </source>
</reference>
<evidence type="ECO:0000313" key="2">
    <source>
        <dbReference type="Proteomes" id="UP001279734"/>
    </source>
</evidence>
<keyword evidence="2" id="KW-1185">Reference proteome</keyword>
<protein>
    <submittedName>
        <fullName evidence="1">Uncharacterized protein</fullName>
    </submittedName>
</protein>
<proteinExistence type="predicted"/>
<comment type="caution">
    <text evidence="1">The sequence shown here is derived from an EMBL/GenBank/DDBJ whole genome shotgun (WGS) entry which is preliminary data.</text>
</comment>
<accession>A0AAD3XDB6</accession>
<dbReference type="EMBL" id="BSYO01000003">
    <property type="protein sequence ID" value="GMH01453.1"/>
    <property type="molecule type" value="Genomic_DNA"/>
</dbReference>
<name>A0AAD3XDB6_NEPGR</name>
<evidence type="ECO:0000313" key="1">
    <source>
        <dbReference type="EMBL" id="GMH01453.1"/>
    </source>
</evidence>